<feature type="compositionally biased region" description="Low complexity" evidence="1">
    <location>
        <begin position="152"/>
        <end position="165"/>
    </location>
</feature>
<gene>
    <name evidence="2" type="ORF">UA08_08383</name>
</gene>
<dbReference type="RefSeq" id="XP_020116349.1">
    <property type="nucleotide sequence ID" value="XM_020263476.1"/>
</dbReference>
<evidence type="ECO:0000313" key="2">
    <source>
        <dbReference type="EMBL" id="OKL56228.1"/>
    </source>
</evidence>
<name>A0A1Q5Q7N3_TALAT</name>
<evidence type="ECO:0000256" key="1">
    <source>
        <dbReference type="SAM" id="MobiDB-lite"/>
    </source>
</evidence>
<dbReference type="EMBL" id="LFMY01000015">
    <property type="protein sequence ID" value="OKL56228.1"/>
    <property type="molecule type" value="Genomic_DNA"/>
</dbReference>
<evidence type="ECO:0000313" key="3">
    <source>
        <dbReference type="Proteomes" id="UP000214365"/>
    </source>
</evidence>
<dbReference type="Proteomes" id="UP000214365">
    <property type="component" value="Unassembled WGS sequence"/>
</dbReference>
<keyword evidence="3" id="KW-1185">Reference proteome</keyword>
<sequence length="182" mass="21360">MPFIDVGHSHNEPVTRVRDLFEDETFVLTKFENHANKCALCIDALDTFREGRSLCDRGLAHAKDVANYVFSKQGKAYSVVNKEHNEEVLIRIPRQHRAARRLLRAIEEGLHLRRDQPIVSYDRTYHVGARQPAETVTEIIERTPRRRVIVYRRSSPSRSSPNRGSLYETDRHERRQYVRVLR</sequence>
<organism evidence="2 3">
    <name type="scientific">Talaromyces atroroseus</name>
    <dbReference type="NCBI Taxonomy" id="1441469"/>
    <lineage>
        <taxon>Eukaryota</taxon>
        <taxon>Fungi</taxon>
        <taxon>Dikarya</taxon>
        <taxon>Ascomycota</taxon>
        <taxon>Pezizomycotina</taxon>
        <taxon>Eurotiomycetes</taxon>
        <taxon>Eurotiomycetidae</taxon>
        <taxon>Eurotiales</taxon>
        <taxon>Trichocomaceae</taxon>
        <taxon>Talaromyces</taxon>
        <taxon>Talaromyces sect. Trachyspermi</taxon>
    </lineage>
</organism>
<dbReference type="AlphaFoldDB" id="A0A1Q5Q7N3"/>
<reference evidence="2 3" key="1">
    <citation type="submission" date="2015-06" db="EMBL/GenBank/DDBJ databases">
        <title>Talaromyces atroroseus IBT 11181 draft genome.</title>
        <authorList>
            <person name="Rasmussen K.B."/>
            <person name="Rasmussen S."/>
            <person name="Petersen B."/>
            <person name="Sicheritz-Ponten T."/>
            <person name="Mortensen U.H."/>
            <person name="Thrane U."/>
        </authorList>
    </citation>
    <scope>NUCLEOTIDE SEQUENCE [LARGE SCALE GENOMIC DNA]</scope>
    <source>
        <strain evidence="2 3">IBT 11181</strain>
    </source>
</reference>
<feature type="region of interest" description="Disordered" evidence="1">
    <location>
        <begin position="152"/>
        <end position="171"/>
    </location>
</feature>
<proteinExistence type="predicted"/>
<comment type="caution">
    <text evidence="2">The sequence shown here is derived from an EMBL/GenBank/DDBJ whole genome shotgun (WGS) entry which is preliminary data.</text>
</comment>
<protein>
    <submittedName>
        <fullName evidence="2">Uncharacterized protein</fullName>
    </submittedName>
</protein>
<accession>A0A1Q5Q7N3</accession>
<dbReference type="GeneID" id="31008139"/>
<dbReference type="OrthoDB" id="5387413at2759"/>